<gene>
    <name evidence="17" type="primary">CACNA1B_3</name>
    <name evidence="17" type="ORF">Ciccas_010045</name>
</gene>
<keyword evidence="11" id="KW-0325">Glycoprotein</keyword>
<proteinExistence type="predicted"/>
<evidence type="ECO:0000256" key="5">
    <source>
        <dbReference type="ARBA" id="ARBA00022692"/>
    </source>
</evidence>
<evidence type="ECO:0000256" key="2">
    <source>
        <dbReference type="ARBA" id="ARBA00022448"/>
    </source>
</evidence>
<feature type="transmembrane region" description="Helical" evidence="15">
    <location>
        <begin position="6"/>
        <end position="25"/>
    </location>
</feature>
<feature type="non-terminal residue" evidence="17">
    <location>
        <position position="234"/>
    </location>
</feature>
<keyword evidence="12" id="KW-0407">Ion channel</keyword>
<keyword evidence="4" id="KW-0107">Calcium channel</keyword>
<keyword evidence="6" id="KW-0106">Calcium</keyword>
<evidence type="ECO:0000313" key="18">
    <source>
        <dbReference type="Proteomes" id="UP001626550"/>
    </source>
</evidence>
<name>A0ABD2PVI8_9PLAT</name>
<evidence type="ECO:0000256" key="9">
    <source>
        <dbReference type="ARBA" id="ARBA00023065"/>
    </source>
</evidence>
<keyword evidence="5 15" id="KW-0812">Transmembrane</keyword>
<evidence type="ECO:0000313" key="17">
    <source>
        <dbReference type="EMBL" id="KAL3311374.1"/>
    </source>
</evidence>
<dbReference type="AlphaFoldDB" id="A0ABD2PVI8"/>
<evidence type="ECO:0000256" key="15">
    <source>
        <dbReference type="SAM" id="Phobius"/>
    </source>
</evidence>
<keyword evidence="3" id="KW-0109">Calcium transport</keyword>
<evidence type="ECO:0000256" key="6">
    <source>
        <dbReference type="ARBA" id="ARBA00022837"/>
    </source>
</evidence>
<evidence type="ECO:0000256" key="10">
    <source>
        <dbReference type="ARBA" id="ARBA00023136"/>
    </source>
</evidence>
<keyword evidence="7" id="KW-0851">Voltage-gated channel</keyword>
<reference evidence="17 18" key="1">
    <citation type="submission" date="2024-11" db="EMBL/GenBank/DDBJ databases">
        <title>Adaptive evolution of stress response genes in parasites aligns with host niche diversity.</title>
        <authorList>
            <person name="Hahn C."/>
            <person name="Resl P."/>
        </authorList>
    </citation>
    <scope>NUCLEOTIDE SEQUENCE [LARGE SCALE GENOMIC DNA]</scope>
    <source>
        <strain evidence="17">EGGRZ-B1_66</strain>
        <tissue evidence="17">Body</tissue>
    </source>
</reference>
<comment type="subcellular location">
    <subcellularLocation>
        <location evidence="1">Membrane</location>
        <topology evidence="1">Multi-pass membrane protein</topology>
    </subcellularLocation>
</comment>
<sequence length="234" mass="25873">LVTCALTLYLCSYWASLRNLVLSLLNSMRSIISLLFLLFLFMLISALLGMQIFGGEFNFNDGQPSQNFDTFVKAILTVFQILTGEDWNTIMYNGVRAGNQPFASLYFVVLMLIGNYTILNVFLAIAVDNLANAQELTAAEEEEKRIAAQKQEEAMKEEMLAYAAENGIPLPVFESKEPIDGKPANGQTDSNGFTHQNGGKVALDANLDDEKESTTYGKPMLPHSSMFVFSPTNP</sequence>
<evidence type="ECO:0000256" key="4">
    <source>
        <dbReference type="ARBA" id="ARBA00022673"/>
    </source>
</evidence>
<dbReference type="GO" id="GO:0034702">
    <property type="term" value="C:monoatomic ion channel complex"/>
    <property type="evidence" value="ECO:0007669"/>
    <property type="project" value="UniProtKB-KW"/>
</dbReference>
<feature type="domain" description="Ion transport" evidence="16">
    <location>
        <begin position="8"/>
        <end position="136"/>
    </location>
</feature>
<dbReference type="GO" id="GO:0005262">
    <property type="term" value="F:calcium channel activity"/>
    <property type="evidence" value="ECO:0007669"/>
    <property type="project" value="UniProtKB-KW"/>
</dbReference>
<dbReference type="InterPro" id="IPR050599">
    <property type="entry name" value="VDCC_alpha-1_subunit"/>
</dbReference>
<keyword evidence="9" id="KW-0406">Ion transport</keyword>
<comment type="caution">
    <text evidence="17">The sequence shown here is derived from an EMBL/GenBank/DDBJ whole genome shotgun (WGS) entry which is preliminary data.</text>
</comment>
<dbReference type="EMBL" id="JBJKFK010002266">
    <property type="protein sequence ID" value="KAL3311374.1"/>
    <property type="molecule type" value="Genomic_DNA"/>
</dbReference>
<evidence type="ECO:0000256" key="11">
    <source>
        <dbReference type="ARBA" id="ARBA00023180"/>
    </source>
</evidence>
<keyword evidence="8 15" id="KW-1133">Transmembrane helix</keyword>
<organism evidence="17 18">
    <name type="scientific">Cichlidogyrus casuarinus</name>
    <dbReference type="NCBI Taxonomy" id="1844966"/>
    <lineage>
        <taxon>Eukaryota</taxon>
        <taxon>Metazoa</taxon>
        <taxon>Spiralia</taxon>
        <taxon>Lophotrochozoa</taxon>
        <taxon>Platyhelminthes</taxon>
        <taxon>Monogenea</taxon>
        <taxon>Monopisthocotylea</taxon>
        <taxon>Dactylogyridea</taxon>
        <taxon>Ancyrocephalidae</taxon>
        <taxon>Cichlidogyrus</taxon>
    </lineage>
</organism>
<dbReference type="SUPFAM" id="SSF81324">
    <property type="entry name" value="Voltage-gated potassium channels"/>
    <property type="match status" value="1"/>
</dbReference>
<feature type="non-terminal residue" evidence="17">
    <location>
        <position position="1"/>
    </location>
</feature>
<evidence type="ECO:0000256" key="12">
    <source>
        <dbReference type="ARBA" id="ARBA00023303"/>
    </source>
</evidence>
<feature type="transmembrane region" description="Helical" evidence="15">
    <location>
        <begin position="32"/>
        <end position="53"/>
    </location>
</feature>
<keyword evidence="10 15" id="KW-0472">Membrane</keyword>
<evidence type="ECO:0000256" key="3">
    <source>
        <dbReference type="ARBA" id="ARBA00022568"/>
    </source>
</evidence>
<dbReference type="PANTHER" id="PTHR45628">
    <property type="entry name" value="VOLTAGE-DEPENDENT CALCIUM CHANNEL TYPE A SUBUNIT ALPHA-1"/>
    <property type="match status" value="1"/>
</dbReference>
<keyword evidence="2" id="KW-0813">Transport</keyword>
<evidence type="ECO:0000259" key="16">
    <source>
        <dbReference type="Pfam" id="PF00520"/>
    </source>
</evidence>
<dbReference type="PANTHER" id="PTHR45628:SF7">
    <property type="entry name" value="VOLTAGE-DEPENDENT CALCIUM CHANNEL TYPE A SUBUNIT ALPHA-1"/>
    <property type="match status" value="1"/>
</dbReference>
<keyword evidence="18" id="KW-1185">Reference proteome</keyword>
<dbReference type="Pfam" id="PF00520">
    <property type="entry name" value="Ion_trans"/>
    <property type="match status" value="1"/>
</dbReference>
<keyword evidence="13" id="KW-0175">Coiled coil</keyword>
<dbReference type="FunFam" id="1.10.287.70:FF:000059">
    <property type="entry name" value="Voltage-dependent N-type calcium channel subunit alpha"/>
    <property type="match status" value="1"/>
</dbReference>
<feature type="coiled-coil region" evidence="13">
    <location>
        <begin position="131"/>
        <end position="159"/>
    </location>
</feature>
<evidence type="ECO:0000256" key="13">
    <source>
        <dbReference type="SAM" id="Coils"/>
    </source>
</evidence>
<evidence type="ECO:0000256" key="14">
    <source>
        <dbReference type="SAM" id="MobiDB-lite"/>
    </source>
</evidence>
<feature type="transmembrane region" description="Helical" evidence="15">
    <location>
        <begin position="105"/>
        <end position="127"/>
    </location>
</feature>
<dbReference type="Proteomes" id="UP001626550">
    <property type="component" value="Unassembled WGS sequence"/>
</dbReference>
<dbReference type="Gene3D" id="1.10.287.70">
    <property type="match status" value="1"/>
</dbReference>
<evidence type="ECO:0000256" key="7">
    <source>
        <dbReference type="ARBA" id="ARBA00022882"/>
    </source>
</evidence>
<evidence type="ECO:0000256" key="8">
    <source>
        <dbReference type="ARBA" id="ARBA00022989"/>
    </source>
</evidence>
<dbReference type="InterPro" id="IPR005821">
    <property type="entry name" value="Ion_trans_dom"/>
</dbReference>
<evidence type="ECO:0000256" key="1">
    <source>
        <dbReference type="ARBA" id="ARBA00004141"/>
    </source>
</evidence>
<feature type="region of interest" description="Disordered" evidence="14">
    <location>
        <begin position="176"/>
        <end position="234"/>
    </location>
</feature>
<accession>A0ABD2PVI8</accession>
<feature type="compositionally biased region" description="Polar residues" evidence="14">
    <location>
        <begin position="185"/>
        <end position="197"/>
    </location>
</feature>
<protein>
    <submittedName>
        <fullName evidence="17">Voltage-dependent N-type calcium channel subunit alpha-1B</fullName>
    </submittedName>
</protein>